<evidence type="ECO:0000259" key="1">
    <source>
        <dbReference type="Pfam" id="PF00557"/>
    </source>
</evidence>
<reference evidence="2 3" key="1">
    <citation type="journal article" date="2014" name="Arch. Microbiol.">
        <title>Bacillus mesophilum sp. nov., strain IITR-54T, a novel 4-chlorobiphenyl dechlorinating bacterium.</title>
        <authorList>
            <person name="Manickam N."/>
            <person name="Singh N.K."/>
            <person name="Bajaj A."/>
            <person name="Kumar R.M."/>
            <person name="Kaur G."/>
            <person name="Kaur N."/>
            <person name="Bala M."/>
            <person name="Kumar A."/>
            <person name="Mayilraj S."/>
        </authorList>
    </citation>
    <scope>NUCLEOTIDE SEQUENCE [LARGE SCALE GENOMIC DNA]</scope>
    <source>
        <strain evidence="2 3">IITR-54</strain>
    </source>
</reference>
<dbReference type="Pfam" id="PF00557">
    <property type="entry name" value="Peptidase_M24"/>
    <property type="match status" value="1"/>
</dbReference>
<dbReference type="Proteomes" id="UP000441354">
    <property type="component" value="Unassembled WGS sequence"/>
</dbReference>
<protein>
    <submittedName>
        <fullName evidence="2">Aminopeptidase P family protein</fullName>
    </submittedName>
</protein>
<keyword evidence="3" id="KW-1185">Reference proteome</keyword>
<name>A0A7V7UWN1_9BACI</name>
<dbReference type="EMBL" id="WBOT01000001">
    <property type="protein sequence ID" value="KAB2335136.1"/>
    <property type="molecule type" value="Genomic_DNA"/>
</dbReference>
<evidence type="ECO:0000313" key="3">
    <source>
        <dbReference type="Proteomes" id="UP000441354"/>
    </source>
</evidence>
<dbReference type="CDD" id="cd01066">
    <property type="entry name" value="APP_MetAP"/>
    <property type="match status" value="1"/>
</dbReference>
<sequence length="390" mass="41896">MLTNRIPRSEYERRWSRVQDLAKQNNVEAIIVWGKGGGTVDMASDLIYLANYCPVFPYLPDVPGHFSGLSHAAVIIPVNGEPVLVTDNPGVRRDIVPVEDIRSAHGFVPDTVIETLQDMGLGNSRLGQVAGPWTSSGVLRRFTELATGIQLVDMDLAIESLKIHKTELEFELLREAADVGSAAMEALMKTASVAGNTEADAVAAAYEVAVRRGGLIMDIPSSSGPFTGLYTSGMAPNWTTRKLQLGDIFHADMSGAAAEGYTWDISRTVPVGGKWNAKHAEIYDGAIAAVETGIAACRPGIVAGDLFDVVANALKVRDIFVGFPVHGHSFGIGWEAPWVVPGGKAVIEAGMAMAIEVIAGHENGTQVRFEQNFLVHQDRNELISLCPPRL</sequence>
<dbReference type="PANTHER" id="PTHR46112:SF2">
    <property type="entry name" value="XAA-PRO AMINOPEPTIDASE P-RELATED"/>
    <property type="match status" value="1"/>
</dbReference>
<dbReference type="OrthoDB" id="9802055at2"/>
<keyword evidence="2" id="KW-0031">Aminopeptidase</keyword>
<proteinExistence type="predicted"/>
<organism evidence="2 3">
    <name type="scientific">Bacillus mesophilum</name>
    <dbReference type="NCBI Taxonomy" id="1071718"/>
    <lineage>
        <taxon>Bacteria</taxon>
        <taxon>Bacillati</taxon>
        <taxon>Bacillota</taxon>
        <taxon>Bacilli</taxon>
        <taxon>Bacillales</taxon>
        <taxon>Bacillaceae</taxon>
        <taxon>Bacillus</taxon>
    </lineage>
</organism>
<gene>
    <name evidence="2" type="ORF">F7732_00775</name>
</gene>
<keyword evidence="2" id="KW-0645">Protease</keyword>
<feature type="domain" description="Peptidase M24" evidence="1">
    <location>
        <begin position="171"/>
        <end position="376"/>
    </location>
</feature>
<evidence type="ECO:0000313" key="2">
    <source>
        <dbReference type="EMBL" id="KAB2335136.1"/>
    </source>
</evidence>
<dbReference type="PANTHER" id="PTHR46112">
    <property type="entry name" value="AMINOPEPTIDASE"/>
    <property type="match status" value="1"/>
</dbReference>
<dbReference type="InterPro" id="IPR050659">
    <property type="entry name" value="Peptidase_M24B"/>
</dbReference>
<dbReference type="SUPFAM" id="SSF53092">
    <property type="entry name" value="Creatinase/prolidase N-terminal domain"/>
    <property type="match status" value="1"/>
</dbReference>
<dbReference type="GO" id="GO:0004177">
    <property type="term" value="F:aminopeptidase activity"/>
    <property type="evidence" value="ECO:0007669"/>
    <property type="project" value="UniProtKB-KW"/>
</dbReference>
<comment type="caution">
    <text evidence="2">The sequence shown here is derived from an EMBL/GenBank/DDBJ whole genome shotgun (WGS) entry which is preliminary data.</text>
</comment>
<keyword evidence="2" id="KW-0378">Hydrolase</keyword>
<dbReference type="RefSeq" id="WP_151571820.1">
    <property type="nucleotide sequence ID" value="NZ_WBOT01000001.1"/>
</dbReference>
<dbReference type="SUPFAM" id="SSF55920">
    <property type="entry name" value="Creatinase/aminopeptidase"/>
    <property type="match status" value="1"/>
</dbReference>
<dbReference type="Gene3D" id="3.40.350.10">
    <property type="entry name" value="Creatinase/prolidase N-terminal domain"/>
    <property type="match status" value="1"/>
</dbReference>
<dbReference type="AlphaFoldDB" id="A0A7V7UWN1"/>
<dbReference type="Gene3D" id="3.90.230.10">
    <property type="entry name" value="Creatinase/methionine aminopeptidase superfamily"/>
    <property type="match status" value="1"/>
</dbReference>
<dbReference type="InterPro" id="IPR029149">
    <property type="entry name" value="Creatin/AminoP/Spt16_N"/>
</dbReference>
<dbReference type="InterPro" id="IPR000994">
    <property type="entry name" value="Pept_M24"/>
</dbReference>
<accession>A0A7V7UWN1</accession>
<dbReference type="InterPro" id="IPR036005">
    <property type="entry name" value="Creatinase/aminopeptidase-like"/>
</dbReference>